<dbReference type="EMBL" id="FWXS01000005">
    <property type="protein sequence ID" value="SMC63161.1"/>
    <property type="molecule type" value="Genomic_DNA"/>
</dbReference>
<protein>
    <submittedName>
        <fullName evidence="2">Uncharacterized protein</fullName>
    </submittedName>
</protein>
<keyword evidence="3" id="KW-1185">Reference proteome</keyword>
<feature type="chain" id="PRO_5013366110" evidence="1">
    <location>
        <begin position="19"/>
        <end position="518"/>
    </location>
</feature>
<keyword evidence="1" id="KW-0732">Signal</keyword>
<organism evidence="2 3">
    <name type="scientific">Moheibacter sediminis</name>
    <dbReference type="NCBI Taxonomy" id="1434700"/>
    <lineage>
        <taxon>Bacteria</taxon>
        <taxon>Pseudomonadati</taxon>
        <taxon>Bacteroidota</taxon>
        <taxon>Flavobacteriia</taxon>
        <taxon>Flavobacteriales</taxon>
        <taxon>Weeksellaceae</taxon>
        <taxon>Moheibacter</taxon>
    </lineage>
</organism>
<evidence type="ECO:0000256" key="1">
    <source>
        <dbReference type="SAM" id="SignalP"/>
    </source>
</evidence>
<dbReference type="OrthoDB" id="9811934at2"/>
<feature type="signal peptide" evidence="1">
    <location>
        <begin position="1"/>
        <end position="18"/>
    </location>
</feature>
<dbReference type="RefSeq" id="WP_084017230.1">
    <property type="nucleotide sequence ID" value="NZ_FWXS01000005.1"/>
</dbReference>
<reference evidence="2 3" key="1">
    <citation type="submission" date="2017-04" db="EMBL/GenBank/DDBJ databases">
        <authorList>
            <person name="Afonso C.L."/>
            <person name="Miller P.J."/>
            <person name="Scott M.A."/>
            <person name="Spackman E."/>
            <person name="Goraichik I."/>
            <person name="Dimitrov K.M."/>
            <person name="Suarez D.L."/>
            <person name="Swayne D.E."/>
        </authorList>
    </citation>
    <scope>NUCLEOTIDE SEQUENCE [LARGE SCALE GENOMIC DNA]</scope>
    <source>
        <strain evidence="2 3">CGMCC 1.12708</strain>
    </source>
</reference>
<dbReference type="PANTHER" id="PTHR42754">
    <property type="entry name" value="ENDOGLUCANASE"/>
    <property type="match status" value="1"/>
</dbReference>
<accession>A0A1W2ARU3</accession>
<evidence type="ECO:0000313" key="2">
    <source>
        <dbReference type="EMBL" id="SMC63161.1"/>
    </source>
</evidence>
<name>A0A1W2ARU3_9FLAO</name>
<dbReference type="PANTHER" id="PTHR42754:SF1">
    <property type="entry name" value="LIPOPROTEIN"/>
    <property type="match status" value="1"/>
</dbReference>
<evidence type="ECO:0000313" key="3">
    <source>
        <dbReference type="Proteomes" id="UP000192393"/>
    </source>
</evidence>
<dbReference type="InterPro" id="IPR011047">
    <property type="entry name" value="Quinoprotein_ADH-like_sf"/>
</dbReference>
<proteinExistence type="predicted"/>
<sequence>MKKIITILTIGAAVALTAQVGIGVNSPDSTAMMEAASTEKGFLPPRMTTAQRDAINGGNPSAGLVIYNLDVHCLEFFNATEWVSFCNGSNSETLNYRLGGSSSDQGNFVQQTSDGGYIVAGNSESTASGDISGTNNGGPDAWIVKLDASGEVEWDKMIGGSDYDDIYFIQQTSDGGYIMTGGSQSSASGDIVDTSNGYLDSWIIKLDASGNIQWNRLLGGNSAEYFLAVRQAPDGGYIAVGSSSSSTSGDVTDTNNGAIDFWIVKLDSSGNITWSRLYGGEENDEARGVQLTSDGGYIVTGWSYSSASGDIAATNQGRMDAWVIKLNASGDLQWEKLFGGNDNDEAISVQQASDGGYILAGTSESSSSGDISDVSNGDADGWVIKLDASGNMQWNKLLGGSDWDGFSSIGLTTDGGYIVGGSSGSSLSGDVSGTNYGSGDLWAVKLDVSGNQQWDKLLGGTGNEYGTSAQQTSDGGYVVLGSSAHNSAGTGDQAGIISIGEYDYWLIMLDQNGNTIEP</sequence>
<dbReference type="Proteomes" id="UP000192393">
    <property type="component" value="Unassembled WGS sequence"/>
</dbReference>
<gene>
    <name evidence="2" type="ORF">SAMN06296427_10521</name>
</gene>
<dbReference type="AlphaFoldDB" id="A0A1W2ARU3"/>
<dbReference type="SUPFAM" id="SSF50998">
    <property type="entry name" value="Quinoprotein alcohol dehydrogenase-like"/>
    <property type="match status" value="2"/>
</dbReference>
<dbReference type="STRING" id="1434700.SAMN06296427_10521"/>